<evidence type="ECO:0000256" key="5">
    <source>
        <dbReference type="ARBA" id="ARBA00012574"/>
    </source>
</evidence>
<dbReference type="GO" id="GO:0030145">
    <property type="term" value="F:manganese ion binding"/>
    <property type="evidence" value="ECO:0007669"/>
    <property type="project" value="InterPro"/>
</dbReference>
<comment type="catalytic activity">
    <reaction evidence="1">
        <text>Release of any N-terminal amino acid, including proline, that is linked to proline, even from a dipeptide or tripeptide.</text>
        <dbReference type="EC" id="3.4.11.9"/>
    </reaction>
</comment>
<dbReference type="Proteomes" id="UP000235371">
    <property type="component" value="Unassembled WGS sequence"/>
</dbReference>
<dbReference type="InterPro" id="IPR029149">
    <property type="entry name" value="Creatin/AminoP/Spt16_N"/>
</dbReference>
<dbReference type="PANTHER" id="PTHR43226">
    <property type="entry name" value="XAA-PRO AMINOPEPTIDASE 3"/>
    <property type="match status" value="1"/>
</dbReference>
<comment type="function">
    <text evidence="3">Catalyzes the removal of a penultimate prolyl residue from the N-termini of peptides.</text>
</comment>
<dbReference type="PROSITE" id="PS00491">
    <property type="entry name" value="PROLINE_PEPTIDASE"/>
    <property type="match status" value="1"/>
</dbReference>
<dbReference type="EC" id="3.4.11.9" evidence="5"/>
<dbReference type="EMBL" id="KZ613743">
    <property type="protein sequence ID" value="PMD66445.1"/>
    <property type="molecule type" value="Genomic_DNA"/>
</dbReference>
<evidence type="ECO:0000256" key="1">
    <source>
        <dbReference type="ARBA" id="ARBA00001424"/>
    </source>
</evidence>
<dbReference type="Pfam" id="PF00557">
    <property type="entry name" value="Peptidase_M24"/>
    <property type="match status" value="1"/>
</dbReference>
<dbReference type="InParanoid" id="A0A2J6TTV5"/>
<evidence type="ECO:0000256" key="6">
    <source>
        <dbReference type="ARBA" id="ARBA00022438"/>
    </source>
</evidence>
<keyword evidence="7" id="KW-0645">Protease</keyword>
<dbReference type="Gene3D" id="3.90.230.10">
    <property type="entry name" value="Creatinase/methionine aminopeptidase superfamily"/>
    <property type="match status" value="1"/>
</dbReference>
<evidence type="ECO:0000256" key="7">
    <source>
        <dbReference type="ARBA" id="ARBA00022670"/>
    </source>
</evidence>
<dbReference type="GO" id="GO:0006508">
    <property type="term" value="P:proteolysis"/>
    <property type="evidence" value="ECO:0007669"/>
    <property type="project" value="UniProtKB-KW"/>
</dbReference>
<dbReference type="SMART" id="SM01011">
    <property type="entry name" value="AMP_N"/>
    <property type="match status" value="1"/>
</dbReference>
<evidence type="ECO:0000256" key="14">
    <source>
        <dbReference type="RuleBase" id="RU000590"/>
    </source>
</evidence>
<keyword evidence="9" id="KW-0378">Hydrolase</keyword>
<dbReference type="OrthoDB" id="10261878at2759"/>
<feature type="region of interest" description="Disordered" evidence="15">
    <location>
        <begin position="1"/>
        <end position="23"/>
    </location>
</feature>
<dbReference type="CDD" id="cd01087">
    <property type="entry name" value="Prolidase"/>
    <property type="match status" value="1"/>
</dbReference>
<evidence type="ECO:0000256" key="13">
    <source>
        <dbReference type="ARBA" id="ARBA00032413"/>
    </source>
</evidence>
<feature type="compositionally biased region" description="Basic and acidic residues" evidence="15">
    <location>
        <begin position="12"/>
        <end position="21"/>
    </location>
</feature>
<evidence type="ECO:0000313" key="18">
    <source>
        <dbReference type="Proteomes" id="UP000235371"/>
    </source>
</evidence>
<dbReference type="InterPro" id="IPR052433">
    <property type="entry name" value="X-Pro_dipept-like"/>
</dbReference>
<evidence type="ECO:0000256" key="9">
    <source>
        <dbReference type="ARBA" id="ARBA00022801"/>
    </source>
</evidence>
<evidence type="ECO:0000256" key="10">
    <source>
        <dbReference type="ARBA" id="ARBA00023049"/>
    </source>
</evidence>
<keyword evidence="11" id="KW-0464">Manganese</keyword>
<keyword evidence="6 17" id="KW-0031">Aminopeptidase</keyword>
<reference evidence="17 18" key="1">
    <citation type="submission" date="2016-04" db="EMBL/GenBank/DDBJ databases">
        <title>A degradative enzymes factory behind the ericoid mycorrhizal symbiosis.</title>
        <authorList>
            <consortium name="DOE Joint Genome Institute"/>
            <person name="Martino E."/>
            <person name="Morin E."/>
            <person name="Grelet G."/>
            <person name="Kuo A."/>
            <person name="Kohler A."/>
            <person name="Daghino S."/>
            <person name="Barry K."/>
            <person name="Choi C."/>
            <person name="Cichocki N."/>
            <person name="Clum A."/>
            <person name="Copeland A."/>
            <person name="Hainaut M."/>
            <person name="Haridas S."/>
            <person name="Labutti K."/>
            <person name="Lindquist E."/>
            <person name="Lipzen A."/>
            <person name="Khouja H.-R."/>
            <person name="Murat C."/>
            <person name="Ohm R."/>
            <person name="Olson A."/>
            <person name="Spatafora J."/>
            <person name="Veneault-Fourrey C."/>
            <person name="Henrissat B."/>
            <person name="Grigoriev I."/>
            <person name="Martin F."/>
            <person name="Perotto S."/>
        </authorList>
    </citation>
    <scope>NUCLEOTIDE SEQUENCE [LARGE SCALE GENOMIC DNA]</scope>
    <source>
        <strain evidence="17 18">E</strain>
    </source>
</reference>
<evidence type="ECO:0000313" key="17">
    <source>
        <dbReference type="EMBL" id="PMD66445.1"/>
    </source>
</evidence>
<dbReference type="RefSeq" id="XP_024743349.1">
    <property type="nucleotide sequence ID" value="XM_024877672.1"/>
</dbReference>
<proteinExistence type="inferred from homology"/>
<dbReference type="Pfam" id="PF05195">
    <property type="entry name" value="AMP_N"/>
    <property type="match status" value="1"/>
</dbReference>
<dbReference type="SUPFAM" id="SSF53092">
    <property type="entry name" value="Creatinase/prolidase N-terminal domain"/>
    <property type="match status" value="1"/>
</dbReference>
<organism evidence="17 18">
    <name type="scientific">Hyaloscypha bicolor E</name>
    <dbReference type="NCBI Taxonomy" id="1095630"/>
    <lineage>
        <taxon>Eukaryota</taxon>
        <taxon>Fungi</taxon>
        <taxon>Dikarya</taxon>
        <taxon>Ascomycota</taxon>
        <taxon>Pezizomycotina</taxon>
        <taxon>Leotiomycetes</taxon>
        <taxon>Helotiales</taxon>
        <taxon>Hyaloscyphaceae</taxon>
        <taxon>Hyaloscypha</taxon>
        <taxon>Hyaloscypha bicolor</taxon>
    </lineage>
</organism>
<comment type="similarity">
    <text evidence="4 14">Belongs to the peptidase M24B family.</text>
</comment>
<dbReference type="SUPFAM" id="SSF55920">
    <property type="entry name" value="Creatinase/aminopeptidase"/>
    <property type="match status" value="1"/>
</dbReference>
<protein>
    <recommendedName>
        <fullName evidence="5">Xaa-Pro aminopeptidase</fullName>
        <ecNumber evidence="5">3.4.11.9</ecNumber>
    </recommendedName>
    <alternativeName>
        <fullName evidence="12">Aminoacylproline aminopeptidase</fullName>
    </alternativeName>
    <alternativeName>
        <fullName evidence="13">Prolidase</fullName>
    </alternativeName>
</protein>
<evidence type="ECO:0000256" key="8">
    <source>
        <dbReference type="ARBA" id="ARBA00022723"/>
    </source>
</evidence>
<evidence type="ECO:0000259" key="16">
    <source>
        <dbReference type="SMART" id="SM01011"/>
    </source>
</evidence>
<dbReference type="GO" id="GO:0070006">
    <property type="term" value="F:metalloaminopeptidase activity"/>
    <property type="evidence" value="ECO:0007669"/>
    <property type="project" value="InterPro"/>
</dbReference>
<evidence type="ECO:0000256" key="4">
    <source>
        <dbReference type="ARBA" id="ARBA00008766"/>
    </source>
</evidence>
<keyword evidence="18" id="KW-1185">Reference proteome</keyword>
<gene>
    <name evidence="17" type="ORF">K444DRAFT_579652</name>
</gene>
<name>A0A2J6TTV5_9HELO</name>
<evidence type="ECO:0000256" key="2">
    <source>
        <dbReference type="ARBA" id="ARBA00001936"/>
    </source>
</evidence>
<dbReference type="InterPro" id="IPR000994">
    <property type="entry name" value="Pept_M24"/>
</dbReference>
<dbReference type="STRING" id="1095630.A0A2J6TTV5"/>
<dbReference type="InterPro" id="IPR001131">
    <property type="entry name" value="Peptidase_M24B_aminopep-P_CS"/>
</dbReference>
<accession>A0A2J6TTV5</accession>
<dbReference type="GeneID" id="36585749"/>
<dbReference type="InterPro" id="IPR007865">
    <property type="entry name" value="Aminopep_P_N"/>
</dbReference>
<feature type="domain" description="Aminopeptidase P N-terminal" evidence="16">
    <location>
        <begin position="50"/>
        <end position="182"/>
    </location>
</feature>
<evidence type="ECO:0000256" key="11">
    <source>
        <dbReference type="ARBA" id="ARBA00023211"/>
    </source>
</evidence>
<evidence type="ECO:0000256" key="12">
    <source>
        <dbReference type="ARBA" id="ARBA00030849"/>
    </source>
</evidence>
<keyword evidence="8 14" id="KW-0479">Metal-binding</keyword>
<dbReference type="Gene3D" id="3.40.350.10">
    <property type="entry name" value="Creatinase/prolidase N-terminal domain"/>
    <property type="match status" value="1"/>
</dbReference>
<keyword evidence="10" id="KW-0482">Metalloprotease</keyword>
<evidence type="ECO:0000256" key="15">
    <source>
        <dbReference type="SAM" id="MobiDB-lite"/>
    </source>
</evidence>
<evidence type="ECO:0000256" key="3">
    <source>
        <dbReference type="ARBA" id="ARBA00002443"/>
    </source>
</evidence>
<comment type="cofactor">
    <cofactor evidence="2">
        <name>Mn(2+)</name>
        <dbReference type="ChEBI" id="CHEBI:29035"/>
    </cofactor>
</comment>
<dbReference type="AlphaFoldDB" id="A0A2J6TTV5"/>
<dbReference type="PANTHER" id="PTHR43226:SF3">
    <property type="entry name" value="XAA-PRO AMINOPEPTIDASE AN0832-RELATED"/>
    <property type="match status" value="1"/>
</dbReference>
<sequence>MDKLQSAMGSMEVKDLGDRPSSRSSGCSIVLEEFEDLVSVNLKPKFKEKYPAKPHAQLVAQKLRVKSGLIYLPGLREESYEDSDMPVHWRQRRYFYYMSGINFPGSVVTYDIHRDSLYAWIPPPNTGSLVIFNGQVPSIKEVKAEYDFDDVRYITTLGDYLTKFVHYNQRDKIYQLHHYQTPKNVAREAILIDGRRSYLREFPFEFTKLKPAMNAARAIKDPYEIRMIRKANAISAEAHINVLKGIRYFDNEAEIEAIFMATCVSEQAKEQPYGIIAGSGPNASILHYVANNEPLKGRQLVCLDAGAEWKCYASDVTRTFPISGQFSSEAKEIYDLVAEMQETCIAMIKPGVDFGTIVINAVKVAIEGLVKLCLLQNGSSEELLLSGAWRAFFPHGLGHHVGLEVHDVGDGSDRLNLLSGQKSVNPWISAYLKEDLDPIMSTGTTLLPNMVITIEPGIYFSRYALEDLFLKDTRYAKFINKDLLDKYYPIGGVRIEDDILVTEDGYENLTTAPKGDEALKIINEYKETIAEKKQKKGWLW</sequence>
<dbReference type="InterPro" id="IPR036005">
    <property type="entry name" value="Creatinase/aminopeptidase-like"/>
</dbReference>